<dbReference type="Pfam" id="PF08560">
    <property type="entry name" value="DUF1757"/>
    <property type="match status" value="1"/>
</dbReference>
<evidence type="ECO:0000313" key="1">
    <source>
        <dbReference type="EMBL" id="KAF4977935.1"/>
    </source>
</evidence>
<reference evidence="1" key="1">
    <citation type="journal article" date="2020" name="BMC Genomics">
        <title>Correction to: Identification and distribution of gene clusters required for synthesis of sphingolipid metabolism inhibitors in diverse species of the filamentous fungus Fusarium.</title>
        <authorList>
            <person name="Kim H.S."/>
            <person name="Lohmar J.M."/>
            <person name="Busman M."/>
            <person name="Brown D.W."/>
            <person name="Naumann T.A."/>
            <person name="Divon H.H."/>
            <person name="Lysoe E."/>
            <person name="Uhlig S."/>
            <person name="Proctor R.H."/>
        </authorList>
    </citation>
    <scope>NUCLEOTIDE SEQUENCE</scope>
    <source>
        <strain evidence="1">NRRL 22465</strain>
    </source>
</reference>
<keyword evidence="2" id="KW-1185">Reference proteome</keyword>
<protein>
    <submittedName>
        <fullName evidence="1">Uncharacterized protein</fullName>
    </submittedName>
</protein>
<organism evidence="1 2">
    <name type="scientific">Fusarium zealandicum</name>
    <dbReference type="NCBI Taxonomy" id="1053134"/>
    <lineage>
        <taxon>Eukaryota</taxon>
        <taxon>Fungi</taxon>
        <taxon>Dikarya</taxon>
        <taxon>Ascomycota</taxon>
        <taxon>Pezizomycotina</taxon>
        <taxon>Sordariomycetes</taxon>
        <taxon>Hypocreomycetidae</taxon>
        <taxon>Hypocreales</taxon>
        <taxon>Nectriaceae</taxon>
        <taxon>Fusarium</taxon>
        <taxon>Fusarium staphyleae species complex</taxon>
    </lineage>
</organism>
<dbReference type="PANTHER" id="PTHR38636:SF1">
    <property type="entry name" value="CHLORIDE CHANNEL PROTEIN CLC-D"/>
    <property type="match status" value="1"/>
</dbReference>
<accession>A0A8H4UJI6</accession>
<gene>
    <name evidence="1" type="ORF">FZEAL_5606</name>
</gene>
<name>A0A8H4UJI6_9HYPO</name>
<reference evidence="1" key="2">
    <citation type="submission" date="2020-05" db="EMBL/GenBank/DDBJ databases">
        <authorList>
            <person name="Kim H.-S."/>
            <person name="Proctor R.H."/>
            <person name="Brown D.W."/>
        </authorList>
    </citation>
    <scope>NUCLEOTIDE SEQUENCE</scope>
    <source>
        <strain evidence="1">NRRL 22465</strain>
    </source>
</reference>
<dbReference type="PANTHER" id="PTHR38636">
    <property type="entry name" value="PROTEIN CBG20488"/>
    <property type="match status" value="1"/>
</dbReference>
<evidence type="ECO:0000313" key="2">
    <source>
        <dbReference type="Proteomes" id="UP000635477"/>
    </source>
</evidence>
<dbReference type="AlphaFoldDB" id="A0A8H4UJI6"/>
<dbReference type="EMBL" id="JABEYC010000410">
    <property type="protein sequence ID" value="KAF4977935.1"/>
    <property type="molecule type" value="Genomic_DNA"/>
</dbReference>
<dbReference type="Proteomes" id="UP000635477">
    <property type="component" value="Unassembled WGS sequence"/>
</dbReference>
<comment type="caution">
    <text evidence="1">The sequence shown here is derived from an EMBL/GenBank/DDBJ whole genome shotgun (WGS) entry which is preliminary data.</text>
</comment>
<sequence length="137" mass="14764">MSRFLPHAPYAEDQPLSRTILTGHVIVRTITLNAIIAAGITATRQLIPAFRPKTPNVPSFTPRLLRSASTGTALALGIGTLMTVGRMWGREEIEWQDRSWRLLENQGQVETDDWTAVGAGVGAAMGARLGSVAGLGW</sequence>
<dbReference type="OrthoDB" id="544298at2759"/>
<feature type="non-terminal residue" evidence="1">
    <location>
        <position position="137"/>
    </location>
</feature>
<dbReference type="InterPro" id="IPR013869">
    <property type="entry name" value="DUF1757"/>
</dbReference>
<proteinExistence type="predicted"/>